<dbReference type="SUPFAM" id="SSF51735">
    <property type="entry name" value="NAD(P)-binding Rossmann-fold domains"/>
    <property type="match status" value="1"/>
</dbReference>
<dbReference type="CTD" id="108699750"/>
<dbReference type="PANTHER" id="PTHR44269:SF1">
    <property type="entry name" value="DEHYDROGENASE_REDUCTASE SDR FAMILY MEMBER 7"/>
    <property type="match status" value="1"/>
</dbReference>
<comment type="similarity">
    <text evidence="1">Belongs to the short-chain dehydrogenases/reductases (SDR) family.</text>
</comment>
<evidence type="ECO:0000256" key="1">
    <source>
        <dbReference type="RuleBase" id="RU000363"/>
    </source>
</evidence>
<evidence type="ECO:0000313" key="2">
    <source>
        <dbReference type="Proteomes" id="UP000186698"/>
    </source>
</evidence>
<dbReference type="RefSeq" id="XP_018087771.1">
    <property type="nucleotide sequence ID" value="XM_018232282.2"/>
</dbReference>
<dbReference type="PANTHER" id="PTHR44269">
    <property type="entry name" value="DEHYDROGENASE/REDUCTASE SDR FAMILY MEMBER 7-RELATED"/>
    <property type="match status" value="1"/>
</dbReference>
<dbReference type="AlphaFoldDB" id="A0A1L8EZX4"/>
<dbReference type="Pfam" id="PF00106">
    <property type="entry name" value="adh_short"/>
    <property type="match status" value="1"/>
</dbReference>
<reference evidence="3" key="1">
    <citation type="submission" date="2025-08" db="UniProtKB">
        <authorList>
            <consortium name="RefSeq"/>
        </authorList>
    </citation>
    <scope>IDENTIFICATION</scope>
    <source>
        <strain evidence="3">J_2021</strain>
        <tissue evidence="3">Erythrocytes</tissue>
    </source>
</reference>
<gene>
    <name evidence="3" type="primary">LOC108699750</name>
</gene>
<evidence type="ECO:0000313" key="3">
    <source>
        <dbReference type="RefSeq" id="XP_018087771.1"/>
    </source>
</evidence>
<protein>
    <submittedName>
        <fullName evidence="3">Dehydrogenase/reductase SDR family member 7 isoform X1</fullName>
    </submittedName>
</protein>
<dbReference type="OMA" id="TWAWWLT"/>
<sequence length="343" mass="38632">MAESALSMDLGLCLSLLVTCSLLYFLIQFIRLIMADSDLTLQWAEYFGHTPESKLGHNVVWVTGASSGIGEELSYQLAKLGCPLILSSRRENELLRVKQKCLEISSLEDQDILILPLDMTQMSMHKEATEKALQHFGRIDILINNAGRWQRSLFVETNLDVFRALIELNYLGTISITKQVLQHMIERKRGRIVNISSAVGLIGAPLSTGYSASKHALQGFFNSLRTELTTYPDIIISNICPGPVQSNIVENALTEECDKVLSIKTDQSHKMATERCARLVLITAANNLKETWISGQPFLMGYYLWQYTPTWAWWLTAKVGERRIKNFKSGVDADSSYFTKKSK</sequence>
<dbReference type="InterPro" id="IPR053011">
    <property type="entry name" value="SDR_family_member_7"/>
</dbReference>
<dbReference type="STRING" id="8355.A0A1L8EZX4"/>
<dbReference type="GeneID" id="108699750"/>
<dbReference type="PRINTS" id="PR00081">
    <property type="entry name" value="GDHRDH"/>
</dbReference>
<dbReference type="InterPro" id="IPR002347">
    <property type="entry name" value="SDR_fam"/>
</dbReference>
<dbReference type="PRINTS" id="PR00080">
    <property type="entry name" value="SDRFAMILY"/>
</dbReference>
<dbReference type="Bgee" id="108699750">
    <property type="expression patterns" value="Expressed in zone of skin and 13 other cell types or tissues"/>
</dbReference>
<dbReference type="CDD" id="cd05332">
    <property type="entry name" value="11beta-HSD1_like_SDR_c"/>
    <property type="match status" value="1"/>
</dbReference>
<name>A0A1L8EZX4_XENLA</name>
<dbReference type="KEGG" id="xla:108699750"/>
<dbReference type="InterPro" id="IPR020904">
    <property type="entry name" value="Sc_DH/Rdtase_CS"/>
</dbReference>
<dbReference type="InterPro" id="IPR036291">
    <property type="entry name" value="NAD(P)-bd_dom_sf"/>
</dbReference>
<dbReference type="OrthoDB" id="1933717at2759"/>
<accession>A0A1L8EZX4</accession>
<proteinExistence type="inferred from homology"/>
<dbReference type="PaxDb" id="8355-A0A1L8EZX4"/>
<dbReference type="Proteomes" id="UP000186698">
    <property type="component" value="Chromosome 8S"/>
</dbReference>
<keyword evidence="2" id="KW-1185">Reference proteome</keyword>
<dbReference type="Gene3D" id="3.40.50.720">
    <property type="entry name" value="NAD(P)-binding Rossmann-like Domain"/>
    <property type="match status" value="1"/>
</dbReference>
<dbReference type="PROSITE" id="PS00061">
    <property type="entry name" value="ADH_SHORT"/>
    <property type="match status" value="1"/>
</dbReference>
<organism evidence="2 3">
    <name type="scientific">Xenopus laevis</name>
    <name type="common">African clawed frog</name>
    <dbReference type="NCBI Taxonomy" id="8355"/>
    <lineage>
        <taxon>Eukaryota</taxon>
        <taxon>Metazoa</taxon>
        <taxon>Chordata</taxon>
        <taxon>Craniata</taxon>
        <taxon>Vertebrata</taxon>
        <taxon>Euteleostomi</taxon>
        <taxon>Amphibia</taxon>
        <taxon>Batrachia</taxon>
        <taxon>Anura</taxon>
        <taxon>Pipoidea</taxon>
        <taxon>Pipidae</taxon>
        <taxon>Xenopodinae</taxon>
        <taxon>Xenopus</taxon>
        <taxon>Xenopus</taxon>
    </lineage>
</organism>